<keyword evidence="1" id="KW-0472">Membrane</keyword>
<dbReference type="HOGENOM" id="CLU_682770_0_0_0"/>
<evidence type="ECO:0000256" key="1">
    <source>
        <dbReference type="SAM" id="Phobius"/>
    </source>
</evidence>
<accession>S0EWW6</accession>
<feature type="transmembrane region" description="Helical" evidence="1">
    <location>
        <begin position="246"/>
        <end position="265"/>
    </location>
</feature>
<evidence type="ECO:0008006" key="4">
    <source>
        <dbReference type="Google" id="ProtNLM"/>
    </source>
</evidence>
<dbReference type="KEGG" id="ccz:CCALI_01004"/>
<proteinExistence type="predicted"/>
<protein>
    <recommendedName>
        <fullName evidence="4">DUF2135 domain-containing protein</fullName>
    </recommendedName>
</protein>
<dbReference type="PROSITE" id="PS51257">
    <property type="entry name" value="PROKAR_LIPOPROTEIN"/>
    <property type="match status" value="1"/>
</dbReference>
<dbReference type="Proteomes" id="UP000014227">
    <property type="component" value="Chromosome I"/>
</dbReference>
<keyword evidence="1" id="KW-0812">Transmembrane</keyword>
<keyword evidence="3" id="KW-1185">Reference proteome</keyword>
<dbReference type="EMBL" id="HF951689">
    <property type="protein sequence ID" value="CCW34826.1"/>
    <property type="molecule type" value="Genomic_DNA"/>
</dbReference>
<dbReference type="RefSeq" id="WP_016482376.1">
    <property type="nucleotide sequence ID" value="NC_021487.1"/>
</dbReference>
<dbReference type="OrthoDB" id="1090891at2"/>
<dbReference type="InParanoid" id="S0EWW6"/>
<evidence type="ECO:0000313" key="2">
    <source>
        <dbReference type="EMBL" id="CCW34826.1"/>
    </source>
</evidence>
<feature type="transmembrane region" description="Helical" evidence="1">
    <location>
        <begin position="285"/>
        <end position="303"/>
    </location>
</feature>
<name>S0EWW6_CHTCT</name>
<keyword evidence="1" id="KW-1133">Transmembrane helix</keyword>
<sequence length="403" mass="44704">MWRFRVLFALIGGAACLLTALLLEMVLQTRPVANLLASSMWPLLIYRSDISRRVEQAGGQSGEVQISLSWNNRNDLDLWCVDPSGVRIWFMHRRSPTGGQLDVDANASVEHLTSTPVENIFWPYGEAPLGTYRVFVHYYANHGDPDPTAFRCRVMVRGHIKQYQGSLWPHQTVEVTDFTVRPATTTPLTALSNFLLEEFVIVGLWVGLIVGLMALAFLGGLWWVYRRQGVPFLFTRLQLLLRAGRMAGWGFLAGGCGQLVFHLLLWGGVRAGMGMPPLWENFGRYAGWLVVGLLVGVKCSRWIPHWPLRATRNAGGLAGLLAAWCLNDALRVGSDAMGRLLAATLVGALIGLMVLLVFAEEALPEEPVQEVALPVLEPMRLRPQWAHGVGVVRTVPPKMKAPR</sequence>
<feature type="transmembrane region" description="Helical" evidence="1">
    <location>
        <begin position="199"/>
        <end position="225"/>
    </location>
</feature>
<gene>
    <name evidence="2" type="ORF">CCALI_01004</name>
</gene>
<dbReference type="AlphaFoldDB" id="S0EWW6"/>
<dbReference type="PATRIC" id="fig|1303518.3.peg.1016"/>
<organism evidence="2 3">
    <name type="scientific">Chthonomonas calidirosea (strain DSM 23976 / ICMP 18418 / T49)</name>
    <dbReference type="NCBI Taxonomy" id="1303518"/>
    <lineage>
        <taxon>Bacteria</taxon>
        <taxon>Bacillati</taxon>
        <taxon>Armatimonadota</taxon>
        <taxon>Chthonomonadia</taxon>
        <taxon>Chthonomonadales</taxon>
        <taxon>Chthonomonadaceae</taxon>
        <taxon>Chthonomonas</taxon>
    </lineage>
</organism>
<evidence type="ECO:0000313" key="3">
    <source>
        <dbReference type="Proteomes" id="UP000014227"/>
    </source>
</evidence>
<reference evidence="3" key="1">
    <citation type="submission" date="2013-03" db="EMBL/GenBank/DDBJ databases">
        <title>Genome sequence of Chthonomonas calidirosea, the first sequenced genome from the Armatimonadetes phylum (formally candidate division OP10).</title>
        <authorList>
            <person name="Lee K.C.Y."/>
            <person name="Morgan X.C."/>
            <person name="Dunfield P.F."/>
            <person name="Tamas I."/>
            <person name="Houghton K.M."/>
            <person name="Vyssotski M."/>
            <person name="Ryan J.L.J."/>
            <person name="Lagutin K."/>
            <person name="McDonald I.R."/>
            <person name="Stott M.B."/>
        </authorList>
    </citation>
    <scope>NUCLEOTIDE SEQUENCE [LARGE SCALE GENOMIC DNA]</scope>
    <source>
        <strain evidence="3">DSM 23976 / ICMP 18418 / T49</strain>
    </source>
</reference>
<feature type="transmembrane region" description="Helical" evidence="1">
    <location>
        <begin position="340"/>
        <end position="359"/>
    </location>
</feature>
<dbReference type="STRING" id="454171.CP488_00152"/>
<dbReference type="eggNOG" id="COG4676">
    <property type="taxonomic scope" value="Bacteria"/>
</dbReference>